<proteinExistence type="predicted"/>
<gene>
    <name evidence="2" type="ORF">V6N11_070633</name>
</gene>
<organism evidence="2 3">
    <name type="scientific">Hibiscus sabdariffa</name>
    <name type="common">roselle</name>
    <dbReference type="NCBI Taxonomy" id="183260"/>
    <lineage>
        <taxon>Eukaryota</taxon>
        <taxon>Viridiplantae</taxon>
        <taxon>Streptophyta</taxon>
        <taxon>Embryophyta</taxon>
        <taxon>Tracheophyta</taxon>
        <taxon>Spermatophyta</taxon>
        <taxon>Magnoliopsida</taxon>
        <taxon>eudicotyledons</taxon>
        <taxon>Gunneridae</taxon>
        <taxon>Pentapetalae</taxon>
        <taxon>rosids</taxon>
        <taxon>malvids</taxon>
        <taxon>Malvales</taxon>
        <taxon>Malvaceae</taxon>
        <taxon>Malvoideae</taxon>
        <taxon>Hibiscus</taxon>
    </lineage>
</organism>
<protein>
    <recommendedName>
        <fullName evidence="1">Retrovirus-related Pol polyprotein from transposon TNT 1-94-like beta-barrel domain-containing protein</fullName>
    </recommendedName>
</protein>
<dbReference type="InterPro" id="IPR054722">
    <property type="entry name" value="PolX-like_BBD"/>
</dbReference>
<comment type="caution">
    <text evidence="2">The sequence shown here is derived from an EMBL/GenBank/DDBJ whole genome shotgun (WGS) entry which is preliminary data.</text>
</comment>
<reference evidence="2 3" key="1">
    <citation type="journal article" date="2024" name="G3 (Bethesda)">
        <title>Genome assembly of Hibiscus sabdariffa L. provides insights into metabolisms of medicinal natural products.</title>
        <authorList>
            <person name="Kim T."/>
        </authorList>
    </citation>
    <scope>NUCLEOTIDE SEQUENCE [LARGE SCALE GENOMIC DNA]</scope>
    <source>
        <strain evidence="2">TK-2024</strain>
        <tissue evidence="2">Old leaves</tissue>
    </source>
</reference>
<accession>A0ABR2QFK8</accession>
<name>A0ABR2QFK8_9ROSI</name>
<evidence type="ECO:0000259" key="1">
    <source>
        <dbReference type="Pfam" id="PF22936"/>
    </source>
</evidence>
<keyword evidence="3" id="KW-1185">Reference proteome</keyword>
<dbReference type="PANTHER" id="PTHR47592:SF27">
    <property type="entry name" value="OS08G0421700 PROTEIN"/>
    <property type="match status" value="1"/>
</dbReference>
<sequence>MEGRKRFADIWLIDLGATYQMISRRELFHNYEPILGGSAYNCNDHALKIIGVGTVKLKMYDGTIKIVRDVRHMKGLKKNILSCRPLDNNASKIETHKGIMKLFHGALVVMKGEKNNIEFVYAEERDFVRSRNFCCLI</sequence>
<dbReference type="PANTHER" id="PTHR47592">
    <property type="entry name" value="PBF68 PROTEIN"/>
    <property type="match status" value="1"/>
</dbReference>
<dbReference type="EMBL" id="JBBPBN010000040">
    <property type="protein sequence ID" value="KAK8999470.1"/>
    <property type="molecule type" value="Genomic_DNA"/>
</dbReference>
<dbReference type="Proteomes" id="UP001396334">
    <property type="component" value="Unassembled WGS sequence"/>
</dbReference>
<evidence type="ECO:0000313" key="2">
    <source>
        <dbReference type="EMBL" id="KAK8999470.1"/>
    </source>
</evidence>
<dbReference type="Pfam" id="PF22936">
    <property type="entry name" value="Pol_BBD"/>
    <property type="match status" value="1"/>
</dbReference>
<evidence type="ECO:0000313" key="3">
    <source>
        <dbReference type="Proteomes" id="UP001396334"/>
    </source>
</evidence>
<feature type="domain" description="Retrovirus-related Pol polyprotein from transposon TNT 1-94-like beta-barrel" evidence="1">
    <location>
        <begin position="11"/>
        <end position="89"/>
    </location>
</feature>